<keyword evidence="8 11" id="KW-0460">Magnesium</keyword>
<dbReference type="NCBIfam" id="TIGR01091">
    <property type="entry name" value="upp"/>
    <property type="match status" value="1"/>
</dbReference>
<sequence>MLRVIDNLIVREKLTTIRCRGIDPASFRRGVTDIGRYMAYEFADTLKWREVEVETPLGTASGVEITDRDRIVLLSILRASLPFTEGVMKVFPEAEHGIIGARRSDDPPFRVSIDYIRVPDLDDKILVIADPMLATGNTMIGILEALEAHGSPARTVVFNIISSRMGLERVLQRGIDVYTCGVEEEVNDMGYIVPGLGDAGDLAFGRPSD</sequence>
<evidence type="ECO:0000256" key="5">
    <source>
        <dbReference type="ARBA" id="ARBA00022676"/>
    </source>
</evidence>
<dbReference type="GO" id="GO:0044206">
    <property type="term" value="P:UMP salvage"/>
    <property type="evidence" value="ECO:0007669"/>
    <property type="project" value="UniProtKB-UniRule"/>
</dbReference>
<comment type="activity regulation">
    <text evidence="11">Allosterically activated by GTP.</text>
</comment>
<dbReference type="InterPro" id="IPR029057">
    <property type="entry name" value="PRTase-like"/>
</dbReference>
<dbReference type="EC" id="2.4.2.9" evidence="3 11"/>
<dbReference type="GO" id="GO:0004845">
    <property type="term" value="F:uracil phosphoribosyltransferase activity"/>
    <property type="evidence" value="ECO:0007669"/>
    <property type="project" value="UniProtKB-UniRule"/>
</dbReference>
<dbReference type="EMBL" id="QREL01000001">
    <property type="protein sequence ID" value="REE28264.1"/>
    <property type="molecule type" value="Genomic_DNA"/>
</dbReference>
<evidence type="ECO:0000256" key="8">
    <source>
        <dbReference type="ARBA" id="ARBA00022842"/>
    </source>
</evidence>
<keyword evidence="7 11" id="KW-0547">Nucleotide-binding</keyword>
<keyword evidence="4 11" id="KW-0021">Allosteric enzyme</keyword>
<evidence type="ECO:0000256" key="6">
    <source>
        <dbReference type="ARBA" id="ARBA00022679"/>
    </source>
</evidence>
<evidence type="ECO:0000256" key="3">
    <source>
        <dbReference type="ARBA" id="ARBA00011894"/>
    </source>
</evidence>
<dbReference type="GO" id="GO:0006223">
    <property type="term" value="P:uracil salvage"/>
    <property type="evidence" value="ECO:0007669"/>
    <property type="project" value="InterPro"/>
</dbReference>
<evidence type="ECO:0000256" key="2">
    <source>
        <dbReference type="ARBA" id="ARBA00009516"/>
    </source>
</evidence>
<dbReference type="HAMAP" id="MF_01218_A">
    <property type="entry name" value="Upp_A"/>
    <property type="match status" value="1"/>
</dbReference>
<evidence type="ECO:0000256" key="10">
    <source>
        <dbReference type="ARBA" id="ARBA00031082"/>
    </source>
</evidence>
<feature type="binding site" evidence="11">
    <location>
        <begin position="197"/>
        <end position="199"/>
    </location>
    <ligand>
        <name>uracil</name>
        <dbReference type="ChEBI" id="CHEBI:17568"/>
    </ligand>
</feature>
<evidence type="ECO:0000256" key="4">
    <source>
        <dbReference type="ARBA" id="ARBA00022533"/>
    </source>
</evidence>
<accession>A0A371NCW4</accession>
<dbReference type="UniPathway" id="UPA00574">
    <property type="reaction ID" value="UER00636"/>
</dbReference>
<dbReference type="InterPro" id="IPR000836">
    <property type="entry name" value="PRTase_dom"/>
</dbReference>
<comment type="cofactor">
    <cofactor evidence="11">
        <name>Mg(2+)</name>
        <dbReference type="ChEBI" id="CHEBI:18420"/>
    </cofactor>
    <text evidence="11">Binds 1 Mg(2+) ion per subunit. The magnesium is bound as Mg-PRPP.</text>
</comment>
<feature type="binding site" evidence="11">
    <location>
        <position position="198"/>
    </location>
    <ligand>
        <name>5-phospho-alpha-D-ribose 1-diphosphate</name>
        <dbReference type="ChEBI" id="CHEBI:58017"/>
    </ligand>
</feature>
<dbReference type="Pfam" id="PF14681">
    <property type="entry name" value="UPRTase"/>
    <property type="match status" value="1"/>
</dbReference>
<dbReference type="Proteomes" id="UP000256864">
    <property type="component" value="Unassembled WGS sequence"/>
</dbReference>
<organism evidence="13 14">
    <name type="scientific">Methanothermobacter defluvii</name>
    <dbReference type="NCBI Taxonomy" id="49339"/>
    <lineage>
        <taxon>Archaea</taxon>
        <taxon>Methanobacteriati</taxon>
        <taxon>Methanobacteriota</taxon>
        <taxon>Methanomada group</taxon>
        <taxon>Methanobacteria</taxon>
        <taxon>Methanobacteriales</taxon>
        <taxon>Methanobacteriaceae</taxon>
        <taxon>Methanothermobacter</taxon>
    </lineage>
</organism>
<gene>
    <name evidence="11" type="primary">upp</name>
    <name evidence="13" type="ORF">C7452_0265</name>
</gene>
<comment type="similarity">
    <text evidence="2 11">Belongs to the UPRTase family.</text>
</comment>
<dbReference type="AlphaFoldDB" id="A0A371NCW4"/>
<keyword evidence="5 11" id="KW-0328">Glycosyltransferase</keyword>
<dbReference type="InterPro" id="IPR034331">
    <property type="entry name" value="Upp_A"/>
</dbReference>
<feature type="binding site" evidence="11">
    <location>
        <position position="103"/>
    </location>
    <ligand>
        <name>5-phospho-alpha-D-ribose 1-diphosphate</name>
        <dbReference type="ChEBI" id="CHEBI:58017"/>
    </ligand>
</feature>
<evidence type="ECO:0000256" key="1">
    <source>
        <dbReference type="ARBA" id="ARBA00005180"/>
    </source>
</evidence>
<evidence type="ECO:0000259" key="12">
    <source>
        <dbReference type="Pfam" id="PF14681"/>
    </source>
</evidence>
<reference evidence="13 14" key="1">
    <citation type="submission" date="2018-07" db="EMBL/GenBank/DDBJ databases">
        <title>Genomic Encyclopedia of Type Strains, Phase IV (KMG-IV): sequencing the most valuable type-strain genomes for metagenomic binning, comparative biology and taxonomic classification.</title>
        <authorList>
            <person name="Goeker M."/>
        </authorList>
    </citation>
    <scope>NUCLEOTIDE SEQUENCE [LARGE SCALE GENOMIC DNA]</scope>
    <source>
        <strain evidence="13 14">DSM 7466</strain>
    </source>
</reference>
<comment type="caution">
    <text evidence="13">The sequence shown here is derived from an EMBL/GenBank/DDBJ whole genome shotgun (WGS) entry which is preliminary data.</text>
</comment>
<feature type="domain" description="Phosphoribosyltransferase" evidence="12">
    <location>
        <begin position="5"/>
        <end position="205"/>
    </location>
</feature>
<keyword evidence="6 11" id="KW-0808">Transferase</keyword>
<protein>
    <recommendedName>
        <fullName evidence="3 11">Uracil phosphoribosyltransferase</fullName>
        <ecNumber evidence="3 11">2.4.2.9</ecNumber>
    </recommendedName>
    <alternativeName>
        <fullName evidence="10 11">UMP pyrophosphorylase</fullName>
    </alternativeName>
    <alternativeName>
        <fullName evidence="11">UPRTase</fullName>
    </alternativeName>
</protein>
<comment type="pathway">
    <text evidence="1 11">Pyrimidine metabolism; UMP biosynthesis via salvage pathway; UMP from uracil: step 1/1.</text>
</comment>
<feature type="binding site" evidence="11">
    <location>
        <begin position="130"/>
        <end position="138"/>
    </location>
    <ligand>
        <name>5-phospho-alpha-D-ribose 1-diphosphate</name>
        <dbReference type="ChEBI" id="CHEBI:58017"/>
    </ligand>
</feature>
<comment type="function">
    <text evidence="11">Catalyzes the conversion of uracil and 5-phospho-alpha-D-ribose 1-diphosphate (PRPP) to UMP and diphosphate.</text>
</comment>
<evidence type="ECO:0000313" key="14">
    <source>
        <dbReference type="Proteomes" id="UP000256864"/>
    </source>
</evidence>
<evidence type="ECO:0000313" key="13">
    <source>
        <dbReference type="EMBL" id="REE28264.1"/>
    </source>
</evidence>
<feature type="binding site" evidence="11">
    <location>
        <position position="78"/>
    </location>
    <ligand>
        <name>5-phospho-alpha-D-ribose 1-diphosphate</name>
        <dbReference type="ChEBI" id="CHEBI:58017"/>
    </ligand>
</feature>
<comment type="caution">
    <text evidence="11">Lacks conserved residue(s) required for the propagation of feature annotation.</text>
</comment>
<keyword evidence="14" id="KW-1185">Reference proteome</keyword>
<comment type="catalytic activity">
    <reaction evidence="11">
        <text>UMP + diphosphate = 5-phospho-alpha-D-ribose 1-diphosphate + uracil</text>
        <dbReference type="Rhea" id="RHEA:13017"/>
        <dbReference type="ChEBI" id="CHEBI:17568"/>
        <dbReference type="ChEBI" id="CHEBI:33019"/>
        <dbReference type="ChEBI" id="CHEBI:57865"/>
        <dbReference type="ChEBI" id="CHEBI:58017"/>
        <dbReference type="EC" id="2.4.2.9"/>
    </reaction>
</comment>
<dbReference type="SUPFAM" id="SSF53271">
    <property type="entry name" value="PRTase-like"/>
    <property type="match status" value="1"/>
</dbReference>
<dbReference type="GO" id="GO:0000287">
    <property type="term" value="F:magnesium ion binding"/>
    <property type="evidence" value="ECO:0007669"/>
    <property type="project" value="UniProtKB-UniRule"/>
</dbReference>
<dbReference type="CDD" id="cd06223">
    <property type="entry name" value="PRTases_typeI"/>
    <property type="match status" value="1"/>
</dbReference>
<name>A0A371NCW4_9EURY</name>
<dbReference type="NCBIfam" id="NF001097">
    <property type="entry name" value="PRK00129.1"/>
    <property type="match status" value="1"/>
</dbReference>
<dbReference type="GO" id="GO:0005525">
    <property type="term" value="F:GTP binding"/>
    <property type="evidence" value="ECO:0007669"/>
    <property type="project" value="UniProtKB-KW"/>
</dbReference>
<feature type="binding site" evidence="11">
    <location>
        <position position="192"/>
    </location>
    <ligand>
        <name>uracil</name>
        <dbReference type="ChEBI" id="CHEBI:17568"/>
    </ligand>
</feature>
<evidence type="ECO:0000256" key="11">
    <source>
        <dbReference type="HAMAP-Rule" id="MF_01218"/>
    </source>
</evidence>
<keyword evidence="9 11" id="KW-0342">GTP-binding</keyword>
<proteinExistence type="inferred from homology"/>
<dbReference type="InterPro" id="IPR005765">
    <property type="entry name" value="UPRT"/>
</dbReference>
<evidence type="ECO:0000256" key="9">
    <source>
        <dbReference type="ARBA" id="ARBA00023134"/>
    </source>
</evidence>
<dbReference type="Gene3D" id="3.40.50.2020">
    <property type="match status" value="1"/>
</dbReference>
<evidence type="ECO:0000256" key="7">
    <source>
        <dbReference type="ARBA" id="ARBA00022741"/>
    </source>
</evidence>